<dbReference type="EMBL" id="WKJM01000006">
    <property type="protein sequence ID" value="MRX07965.1"/>
    <property type="molecule type" value="Genomic_DNA"/>
</dbReference>
<gene>
    <name evidence="3" type="ORF">GJ697_08990</name>
</gene>
<feature type="transmembrane region" description="Helical" evidence="2">
    <location>
        <begin position="128"/>
        <end position="148"/>
    </location>
</feature>
<comment type="caution">
    <text evidence="3">The sequence shown here is derived from an EMBL/GenBank/DDBJ whole genome shotgun (WGS) entry which is preliminary data.</text>
</comment>
<accession>A0A6L5QDY8</accession>
<organism evidence="3 4">
    <name type="scientific">Duganella alba</name>
    <dbReference type="NCBI Taxonomy" id="2666081"/>
    <lineage>
        <taxon>Bacteria</taxon>
        <taxon>Pseudomonadati</taxon>
        <taxon>Pseudomonadota</taxon>
        <taxon>Betaproteobacteria</taxon>
        <taxon>Burkholderiales</taxon>
        <taxon>Oxalobacteraceae</taxon>
        <taxon>Telluria group</taxon>
        <taxon>Duganella</taxon>
    </lineage>
</organism>
<evidence type="ECO:0000256" key="2">
    <source>
        <dbReference type="SAM" id="Phobius"/>
    </source>
</evidence>
<evidence type="ECO:0000313" key="4">
    <source>
        <dbReference type="Proteomes" id="UP000481037"/>
    </source>
</evidence>
<proteinExistence type="predicted"/>
<sequence length="677" mass="74970">MPGETDHLRRRLWTAIWRRRGPQWLAAAVPLALAIWLLPAARPAMAVAIAVWGICAVADGYRWRHRINRQWTSWLNAAIPLLEDSSELLAADATTPIARLQQQRLQARLASVLTEDDYCNIARTRAGYIVLPLALSLLTVGAAAAWHGRQAPPAAAPQATQTTKPIVDGEVYLRVTPPAYTGIAAFETGARDIQIPQYSEVRWCVRNPTGAQPAVELGDGQSLAIGKDCAKLRVEDSLFWRTRGASSTRYNIRVTADQPPQVTIIEPTELIHLLQKDVKSVQISVNARDDYAIVRASLHMTLARGSGENVRFSDKEVPLPQSSDPRSRTWKKQWTLTELGMEPGDELYFFVRATDNAPDNPHTTQSPTYTLRLPGPEAESLDSTALPSLSKPENLRSQRQIIIDTEQLVADLQAHPTMPAATLRSRSESVAADQAALRLRYGQFLGEESSLFGDEEHEHEHEHHGSEKAGSEMAVMKEFGHAHDQEDNATIFDPQTKAVLKRALAAMWDAEKSLRAIAPKTALPPEYKALDAIKELQAAERVYLHRTSFVPPALKEEKRMTGDIVGAMSYKREQGAASDTVPAEVRDLVQALSRDGALPALWSKAARDTIASRIIDQEQKLNAQRAVQDVQDGCVPCRAELRAWLRGTLTEAPVLLQARPSADTPFRQAWRGKEEVK</sequence>
<evidence type="ECO:0000313" key="3">
    <source>
        <dbReference type="EMBL" id="MRX07965.1"/>
    </source>
</evidence>
<keyword evidence="4" id="KW-1185">Reference proteome</keyword>
<keyword evidence="2" id="KW-1133">Transmembrane helix</keyword>
<keyword evidence="2" id="KW-0472">Membrane</keyword>
<dbReference type="RefSeq" id="WP_154364148.1">
    <property type="nucleotide sequence ID" value="NZ_WKJM01000006.1"/>
</dbReference>
<feature type="transmembrane region" description="Helical" evidence="2">
    <location>
        <begin position="44"/>
        <end position="61"/>
    </location>
</feature>
<feature type="transmembrane region" description="Helical" evidence="2">
    <location>
        <begin position="21"/>
        <end position="38"/>
    </location>
</feature>
<keyword evidence="2" id="KW-0812">Transmembrane</keyword>
<dbReference type="AlphaFoldDB" id="A0A6L5QDY8"/>
<protein>
    <submittedName>
        <fullName evidence="3">DUF4175 family protein</fullName>
    </submittedName>
</protein>
<reference evidence="3 4" key="1">
    <citation type="submission" date="2019-11" db="EMBL/GenBank/DDBJ databases">
        <title>Novel species isolated from a subtropical stream in China.</title>
        <authorList>
            <person name="Lu H."/>
        </authorList>
    </citation>
    <scope>NUCLEOTIDE SEQUENCE [LARGE SCALE GENOMIC DNA]</scope>
    <source>
        <strain evidence="3 4">FT25W</strain>
    </source>
</reference>
<evidence type="ECO:0000256" key="1">
    <source>
        <dbReference type="SAM" id="MobiDB-lite"/>
    </source>
</evidence>
<feature type="region of interest" description="Disordered" evidence="1">
    <location>
        <begin position="374"/>
        <end position="393"/>
    </location>
</feature>
<name>A0A6L5QDY8_9BURK</name>
<dbReference type="Proteomes" id="UP000481037">
    <property type="component" value="Unassembled WGS sequence"/>
</dbReference>